<name>A0A7W6HFW5_9HYPH</name>
<feature type="transmembrane region" description="Helical" evidence="2">
    <location>
        <begin position="23"/>
        <end position="41"/>
    </location>
</feature>
<dbReference type="EMBL" id="JACIEM010000004">
    <property type="protein sequence ID" value="MBB4004464.1"/>
    <property type="molecule type" value="Genomic_DNA"/>
</dbReference>
<feature type="compositionally biased region" description="Low complexity" evidence="1">
    <location>
        <begin position="241"/>
        <end position="253"/>
    </location>
</feature>
<reference evidence="3 4" key="1">
    <citation type="submission" date="2020-08" db="EMBL/GenBank/DDBJ databases">
        <title>Genomic Encyclopedia of Type Strains, Phase IV (KMG-IV): sequencing the most valuable type-strain genomes for metagenomic binning, comparative biology and taxonomic classification.</title>
        <authorList>
            <person name="Goeker M."/>
        </authorList>
    </citation>
    <scope>NUCLEOTIDE SEQUENCE [LARGE SCALE GENOMIC DNA]</scope>
    <source>
        <strain evidence="3 4">DSM 103570</strain>
    </source>
</reference>
<dbReference type="AlphaFoldDB" id="A0A7W6HFW5"/>
<evidence type="ECO:0000313" key="3">
    <source>
        <dbReference type="EMBL" id="MBB4004464.1"/>
    </source>
</evidence>
<accession>A0A7W6HFW5</accession>
<evidence type="ECO:0000256" key="2">
    <source>
        <dbReference type="SAM" id="Phobius"/>
    </source>
</evidence>
<gene>
    <name evidence="3" type="ORF">GGR03_003552</name>
</gene>
<comment type="caution">
    <text evidence="3">The sequence shown here is derived from an EMBL/GenBank/DDBJ whole genome shotgun (WGS) entry which is preliminary data.</text>
</comment>
<evidence type="ECO:0000313" key="4">
    <source>
        <dbReference type="Proteomes" id="UP000588647"/>
    </source>
</evidence>
<dbReference type="Proteomes" id="UP000588647">
    <property type="component" value="Unassembled WGS sequence"/>
</dbReference>
<sequence>MPEWVREAAASGWAAVPAKLDPGWATLIAALFGFLIVSWQARSGFRSLKRSQIHQAELDREAMAQQAEIAAAAQLRQSELDRSAAEESRSNDRQVIAAAIDGELIAIWGLVLDAGSTRRLNKFFYEQIGETKITAPFRIIGRHETPVYDSMMPKIGALNASMVTDVVKVYQFIKGTQTDNVIKEVPGKLIVDIIEGFEHTIEEWTKDVSHVHARLLSVIYGSEDPGPLINDQISRKKAKEAAATAATPEPDTT</sequence>
<proteinExistence type="predicted"/>
<keyword evidence="4" id="KW-1185">Reference proteome</keyword>
<keyword evidence="2" id="KW-0472">Membrane</keyword>
<evidence type="ECO:0000256" key="1">
    <source>
        <dbReference type="SAM" id="MobiDB-lite"/>
    </source>
</evidence>
<keyword evidence="2" id="KW-0812">Transmembrane</keyword>
<keyword evidence="2" id="KW-1133">Transmembrane helix</keyword>
<feature type="region of interest" description="Disordered" evidence="1">
    <location>
        <begin position="234"/>
        <end position="253"/>
    </location>
</feature>
<dbReference type="RefSeq" id="WP_183210029.1">
    <property type="nucleotide sequence ID" value="NZ_JAAAMM010000004.1"/>
</dbReference>
<organism evidence="3 4">
    <name type="scientific">Aurantimonas endophytica</name>
    <dbReference type="NCBI Taxonomy" id="1522175"/>
    <lineage>
        <taxon>Bacteria</taxon>
        <taxon>Pseudomonadati</taxon>
        <taxon>Pseudomonadota</taxon>
        <taxon>Alphaproteobacteria</taxon>
        <taxon>Hyphomicrobiales</taxon>
        <taxon>Aurantimonadaceae</taxon>
        <taxon>Aurantimonas</taxon>
    </lineage>
</organism>
<protein>
    <submittedName>
        <fullName evidence="3">Uncharacterized protein</fullName>
    </submittedName>
</protein>